<dbReference type="STRING" id="407821.A0A087UFP6"/>
<comment type="catalytic activity">
    <reaction evidence="1">
        <text>a long-chain fatty acyl-CoA + 2 NADPH + 2 H(+) = a long-chain primary fatty alcohol + 2 NADP(+) + CoA</text>
        <dbReference type="Rhea" id="RHEA:52716"/>
        <dbReference type="ChEBI" id="CHEBI:15378"/>
        <dbReference type="ChEBI" id="CHEBI:57287"/>
        <dbReference type="ChEBI" id="CHEBI:57783"/>
        <dbReference type="ChEBI" id="CHEBI:58349"/>
        <dbReference type="ChEBI" id="CHEBI:77396"/>
        <dbReference type="ChEBI" id="CHEBI:83139"/>
        <dbReference type="EC" id="1.2.1.84"/>
    </reaction>
</comment>
<organism evidence="3 4">
    <name type="scientific">Stegodyphus mimosarum</name>
    <name type="common">African social velvet spider</name>
    <dbReference type="NCBI Taxonomy" id="407821"/>
    <lineage>
        <taxon>Eukaryota</taxon>
        <taxon>Metazoa</taxon>
        <taxon>Ecdysozoa</taxon>
        <taxon>Arthropoda</taxon>
        <taxon>Chelicerata</taxon>
        <taxon>Arachnida</taxon>
        <taxon>Araneae</taxon>
        <taxon>Araneomorphae</taxon>
        <taxon>Entelegynae</taxon>
        <taxon>Eresoidea</taxon>
        <taxon>Eresidae</taxon>
        <taxon>Stegodyphus</taxon>
    </lineage>
</organism>
<gene>
    <name evidence="3" type="ORF">X975_18691</name>
</gene>
<dbReference type="EC" id="1.2.1.84" evidence="1"/>
<evidence type="ECO:0000313" key="4">
    <source>
        <dbReference type="Proteomes" id="UP000054359"/>
    </source>
</evidence>
<dbReference type="GO" id="GO:0080019">
    <property type="term" value="F:alcohol-forming very long-chain fatty acyl-CoA reductase activity"/>
    <property type="evidence" value="ECO:0007669"/>
    <property type="project" value="InterPro"/>
</dbReference>
<comment type="similarity">
    <text evidence="1">Belongs to the fatty acyl-CoA reductase family.</text>
</comment>
<dbReference type="Pfam" id="PF07993">
    <property type="entry name" value="NAD_binding_4"/>
    <property type="match status" value="1"/>
</dbReference>
<feature type="non-terminal residue" evidence="3">
    <location>
        <position position="171"/>
    </location>
</feature>
<sequence>MTWPQLNSVSIGMAPFTVDEGWVDNFNGPTGLIVATSKGILRSMHCKSSSIADLIPVDVVINLVITVAWYTASHRPNSIMVYNCSSGSINKVTWGAVEQLAIPLILRHPSHEIFRYPNGSFTNSKIWNYLSVMLYHHIPAYFIDLVAVLTGHKPNERTGETISHGLRICSL</sequence>
<dbReference type="AlphaFoldDB" id="A0A087UFP6"/>
<dbReference type="EMBL" id="KK119611">
    <property type="protein sequence ID" value="KFM76185.1"/>
    <property type="molecule type" value="Genomic_DNA"/>
</dbReference>
<keyword evidence="4" id="KW-1185">Reference proteome</keyword>
<dbReference type="GO" id="GO:0102965">
    <property type="term" value="F:alcohol-forming long-chain fatty acyl-CoA reductase activity"/>
    <property type="evidence" value="ECO:0007669"/>
    <property type="project" value="UniProtKB-EC"/>
</dbReference>
<accession>A0A087UFP6</accession>
<dbReference type="InterPro" id="IPR013120">
    <property type="entry name" value="FAR_NAD-bd"/>
</dbReference>
<dbReference type="InterPro" id="IPR026055">
    <property type="entry name" value="FAR"/>
</dbReference>
<feature type="domain" description="Thioester reductase (TE)" evidence="2">
    <location>
        <begin position="19"/>
        <end position="63"/>
    </location>
</feature>
<comment type="function">
    <text evidence="1">Catalyzes the reduction of fatty acyl-CoA to fatty alcohols.</text>
</comment>
<keyword evidence="1" id="KW-0443">Lipid metabolism</keyword>
<reference evidence="3 4" key="1">
    <citation type="submission" date="2013-11" db="EMBL/GenBank/DDBJ databases">
        <title>Genome sequencing of Stegodyphus mimosarum.</title>
        <authorList>
            <person name="Bechsgaard J."/>
        </authorList>
    </citation>
    <scope>NUCLEOTIDE SEQUENCE [LARGE SCALE GENOMIC DNA]</scope>
</reference>
<dbReference type="PANTHER" id="PTHR11011:SF116">
    <property type="entry name" value="FATTY ACYL-COA REDUCTASE CG5065-RELATED"/>
    <property type="match status" value="1"/>
</dbReference>
<proteinExistence type="inferred from homology"/>
<name>A0A087UFP6_STEMI</name>
<dbReference type="OrthoDB" id="429813at2759"/>
<keyword evidence="1" id="KW-0521">NADP</keyword>
<evidence type="ECO:0000313" key="3">
    <source>
        <dbReference type="EMBL" id="KFM76185.1"/>
    </source>
</evidence>
<evidence type="ECO:0000256" key="1">
    <source>
        <dbReference type="RuleBase" id="RU363097"/>
    </source>
</evidence>
<dbReference type="Proteomes" id="UP000054359">
    <property type="component" value="Unassembled WGS sequence"/>
</dbReference>
<protein>
    <recommendedName>
        <fullName evidence="1">Fatty acyl-CoA reductase</fullName>
        <ecNumber evidence="1">1.2.1.84</ecNumber>
    </recommendedName>
</protein>
<dbReference type="OMA" id="SHEIFRY"/>
<dbReference type="PANTHER" id="PTHR11011">
    <property type="entry name" value="MALE STERILITY PROTEIN 2-RELATED"/>
    <property type="match status" value="1"/>
</dbReference>
<dbReference type="GO" id="GO:0005777">
    <property type="term" value="C:peroxisome"/>
    <property type="evidence" value="ECO:0007669"/>
    <property type="project" value="TreeGrafter"/>
</dbReference>
<evidence type="ECO:0000259" key="2">
    <source>
        <dbReference type="Pfam" id="PF07993"/>
    </source>
</evidence>
<keyword evidence="1" id="KW-0444">Lipid biosynthesis</keyword>
<dbReference type="GO" id="GO:0035336">
    <property type="term" value="P:long-chain fatty-acyl-CoA metabolic process"/>
    <property type="evidence" value="ECO:0007669"/>
    <property type="project" value="TreeGrafter"/>
</dbReference>
<keyword evidence="1" id="KW-0560">Oxidoreductase</keyword>
<dbReference type="Gene3D" id="3.40.50.720">
    <property type="entry name" value="NAD(P)-binding Rossmann-like Domain"/>
    <property type="match status" value="1"/>
</dbReference>